<evidence type="ECO:0000313" key="1">
    <source>
        <dbReference type="EnsemblPlants" id="OB01G27060.1"/>
    </source>
</evidence>
<dbReference type="HOGENOM" id="CLU_3090425_0_0_1"/>
<dbReference type="AlphaFoldDB" id="J3L0F0"/>
<proteinExistence type="predicted"/>
<keyword evidence="2" id="KW-1185">Reference proteome</keyword>
<dbReference type="Gramene" id="OB01G27060.1">
    <property type="protein sequence ID" value="OB01G27060.1"/>
    <property type="gene ID" value="OB01G27060"/>
</dbReference>
<sequence length="52" mass="5564">MAAASGLSKVPSQTRAPLRVELRISVANFTAELKKVGKQTPPKGIHNVHLKS</sequence>
<reference evidence="1" key="2">
    <citation type="submission" date="2013-04" db="UniProtKB">
        <authorList>
            <consortium name="EnsemblPlants"/>
        </authorList>
    </citation>
    <scope>IDENTIFICATION</scope>
</reference>
<dbReference type="Proteomes" id="UP000006038">
    <property type="component" value="Chromosome 1"/>
</dbReference>
<name>J3L0F0_ORYBR</name>
<protein>
    <submittedName>
        <fullName evidence="1">Uncharacterized protein</fullName>
    </submittedName>
</protein>
<reference evidence="1" key="1">
    <citation type="journal article" date="2013" name="Nat. Commun.">
        <title>Whole-genome sequencing of Oryza brachyantha reveals mechanisms underlying Oryza genome evolution.</title>
        <authorList>
            <person name="Chen J."/>
            <person name="Huang Q."/>
            <person name="Gao D."/>
            <person name="Wang J."/>
            <person name="Lang Y."/>
            <person name="Liu T."/>
            <person name="Li B."/>
            <person name="Bai Z."/>
            <person name="Luis Goicoechea J."/>
            <person name="Liang C."/>
            <person name="Chen C."/>
            <person name="Zhang W."/>
            <person name="Sun S."/>
            <person name="Liao Y."/>
            <person name="Zhang X."/>
            <person name="Yang L."/>
            <person name="Song C."/>
            <person name="Wang M."/>
            <person name="Shi J."/>
            <person name="Liu G."/>
            <person name="Liu J."/>
            <person name="Zhou H."/>
            <person name="Zhou W."/>
            <person name="Yu Q."/>
            <person name="An N."/>
            <person name="Chen Y."/>
            <person name="Cai Q."/>
            <person name="Wang B."/>
            <person name="Liu B."/>
            <person name="Min J."/>
            <person name="Huang Y."/>
            <person name="Wu H."/>
            <person name="Li Z."/>
            <person name="Zhang Y."/>
            <person name="Yin Y."/>
            <person name="Song W."/>
            <person name="Jiang J."/>
            <person name="Jackson S.A."/>
            <person name="Wing R.A."/>
            <person name="Wang J."/>
            <person name="Chen M."/>
        </authorList>
    </citation>
    <scope>NUCLEOTIDE SEQUENCE [LARGE SCALE GENOMIC DNA]</scope>
    <source>
        <strain evidence="1">cv. IRGC 101232</strain>
    </source>
</reference>
<organism evidence="1">
    <name type="scientific">Oryza brachyantha</name>
    <name type="common">malo sina</name>
    <dbReference type="NCBI Taxonomy" id="4533"/>
    <lineage>
        <taxon>Eukaryota</taxon>
        <taxon>Viridiplantae</taxon>
        <taxon>Streptophyta</taxon>
        <taxon>Embryophyta</taxon>
        <taxon>Tracheophyta</taxon>
        <taxon>Spermatophyta</taxon>
        <taxon>Magnoliopsida</taxon>
        <taxon>Liliopsida</taxon>
        <taxon>Poales</taxon>
        <taxon>Poaceae</taxon>
        <taxon>BOP clade</taxon>
        <taxon>Oryzoideae</taxon>
        <taxon>Oryzeae</taxon>
        <taxon>Oryzinae</taxon>
        <taxon>Oryza</taxon>
    </lineage>
</organism>
<accession>J3L0F0</accession>
<dbReference type="EnsemblPlants" id="OB01G27060.1">
    <property type="protein sequence ID" value="OB01G27060.1"/>
    <property type="gene ID" value="OB01G27060"/>
</dbReference>
<evidence type="ECO:0000313" key="2">
    <source>
        <dbReference type="Proteomes" id="UP000006038"/>
    </source>
</evidence>